<dbReference type="RefSeq" id="WP_378102561.1">
    <property type="nucleotide sequence ID" value="NZ_JBHSEP010000032.1"/>
</dbReference>
<dbReference type="PROSITE" id="PS50929">
    <property type="entry name" value="ABC_TM1F"/>
    <property type="match status" value="1"/>
</dbReference>
<evidence type="ECO:0000256" key="7">
    <source>
        <dbReference type="SAM" id="Phobius"/>
    </source>
</evidence>
<feature type="transmembrane region" description="Helical" evidence="7">
    <location>
        <begin position="162"/>
        <end position="179"/>
    </location>
</feature>
<dbReference type="SMART" id="SM00382">
    <property type="entry name" value="AAA"/>
    <property type="match status" value="1"/>
</dbReference>
<evidence type="ECO:0000313" key="11">
    <source>
        <dbReference type="Proteomes" id="UP001596028"/>
    </source>
</evidence>
<dbReference type="PROSITE" id="PS00211">
    <property type="entry name" value="ABC_TRANSPORTER_1"/>
    <property type="match status" value="1"/>
</dbReference>
<dbReference type="Pfam" id="PF00005">
    <property type="entry name" value="ABC_tran"/>
    <property type="match status" value="1"/>
</dbReference>
<evidence type="ECO:0000259" key="8">
    <source>
        <dbReference type="PROSITE" id="PS50893"/>
    </source>
</evidence>
<dbReference type="Gene3D" id="3.40.50.300">
    <property type="entry name" value="P-loop containing nucleotide triphosphate hydrolases"/>
    <property type="match status" value="1"/>
</dbReference>
<feature type="transmembrane region" description="Helical" evidence="7">
    <location>
        <begin position="21"/>
        <end position="39"/>
    </location>
</feature>
<dbReference type="GO" id="GO:0005524">
    <property type="term" value="F:ATP binding"/>
    <property type="evidence" value="ECO:0007669"/>
    <property type="project" value="UniProtKB-KW"/>
</dbReference>
<accession>A0ABV9FIR9</accession>
<evidence type="ECO:0000256" key="1">
    <source>
        <dbReference type="ARBA" id="ARBA00004651"/>
    </source>
</evidence>
<comment type="caution">
    <text evidence="10">The sequence shown here is derived from an EMBL/GenBank/DDBJ whole genome shotgun (WGS) entry which is preliminary data.</text>
</comment>
<name>A0ABV9FIR9_9BACL</name>
<dbReference type="InterPro" id="IPR027417">
    <property type="entry name" value="P-loop_NTPase"/>
</dbReference>
<evidence type="ECO:0000256" key="2">
    <source>
        <dbReference type="ARBA" id="ARBA00022692"/>
    </source>
</evidence>
<gene>
    <name evidence="10" type="ORF">ACFO3S_26815</name>
</gene>
<evidence type="ECO:0000313" key="10">
    <source>
        <dbReference type="EMBL" id="MFC4601878.1"/>
    </source>
</evidence>
<dbReference type="InterPro" id="IPR003593">
    <property type="entry name" value="AAA+_ATPase"/>
</dbReference>
<dbReference type="Pfam" id="PF00664">
    <property type="entry name" value="ABC_membrane"/>
    <property type="match status" value="1"/>
</dbReference>
<evidence type="ECO:0000256" key="5">
    <source>
        <dbReference type="ARBA" id="ARBA00022989"/>
    </source>
</evidence>
<feature type="transmembrane region" description="Helical" evidence="7">
    <location>
        <begin position="247"/>
        <end position="267"/>
    </location>
</feature>
<dbReference type="Gene3D" id="1.20.1560.10">
    <property type="entry name" value="ABC transporter type 1, transmembrane domain"/>
    <property type="match status" value="1"/>
</dbReference>
<evidence type="ECO:0000259" key="9">
    <source>
        <dbReference type="PROSITE" id="PS50929"/>
    </source>
</evidence>
<feature type="transmembrane region" description="Helical" evidence="7">
    <location>
        <begin position="51"/>
        <end position="70"/>
    </location>
</feature>
<dbReference type="SUPFAM" id="SSF90123">
    <property type="entry name" value="ABC transporter transmembrane region"/>
    <property type="match status" value="1"/>
</dbReference>
<keyword evidence="6 7" id="KW-0472">Membrane</keyword>
<sequence>MQELLRVYAYAKQYRNQMYKAIICLTISVTLSIVPFYIISEMIMRFTDEGSVTISDLAMMGSMMFIALVLRTYTHNKGLSASHHLAYDTLMGMRKRTADKLRRMPMGAIQRQSAGSLKKNFVENIEDMEIILAHSVPEGISNLLTVLVVTCTLFLLDWRLALLSLGTLPIGITAISMMMKNGKKRIGPYYQAAKEMNDTIIEYISGIEVIKVFNQTATSFRKYTSSVEHYKRTALDWYRVSWRFMTVYTIVLPSTLLFLLPVGTILFKNGSLSLGTFVLCILLALSMGLPLMRLVELVPELPNLRVKAKKIEQLFDEPEMLDGTIHKAPPNHSIVFRDVSFGYADHNVIEKLTFTAEENQVTALIGESGAGKTTIAKLLVRFWDVKSGEITIGGIPVQHLTFEALMNAISYVSQDVFLFNTTIMENIRMGKPNASDEEVIQMAKYAQCHDFIMESEHGYQTLVGEAGDKLSGGQRQRISIARAMLKNAPIVVLDEATSATDPENEDKIQEALIPLIEGKTLLVIAHRLSTIVEADKIILMDKGKMAAQGTHEALLSSSPLYKQMWQSHMEAMNWDITVKERSELHA</sequence>
<keyword evidence="3" id="KW-0547">Nucleotide-binding</keyword>
<feature type="domain" description="ABC transporter" evidence="8">
    <location>
        <begin position="334"/>
        <end position="567"/>
    </location>
</feature>
<dbReference type="Proteomes" id="UP001596028">
    <property type="component" value="Unassembled WGS sequence"/>
</dbReference>
<feature type="transmembrane region" description="Helical" evidence="7">
    <location>
        <begin position="273"/>
        <end position="295"/>
    </location>
</feature>
<dbReference type="PANTHER" id="PTHR43394:SF1">
    <property type="entry name" value="ATP-BINDING CASSETTE SUB-FAMILY B MEMBER 10, MITOCHONDRIAL"/>
    <property type="match status" value="1"/>
</dbReference>
<dbReference type="PANTHER" id="PTHR43394">
    <property type="entry name" value="ATP-DEPENDENT PERMEASE MDL1, MITOCHONDRIAL"/>
    <property type="match status" value="1"/>
</dbReference>
<dbReference type="EMBL" id="JBHSEP010000032">
    <property type="protein sequence ID" value="MFC4601878.1"/>
    <property type="molecule type" value="Genomic_DNA"/>
</dbReference>
<organism evidence="10 11">
    <name type="scientific">Cohnella hongkongensis</name>
    <dbReference type="NCBI Taxonomy" id="178337"/>
    <lineage>
        <taxon>Bacteria</taxon>
        <taxon>Bacillati</taxon>
        <taxon>Bacillota</taxon>
        <taxon>Bacilli</taxon>
        <taxon>Bacillales</taxon>
        <taxon>Paenibacillaceae</taxon>
        <taxon>Cohnella</taxon>
    </lineage>
</organism>
<dbReference type="InterPro" id="IPR011527">
    <property type="entry name" value="ABC1_TM_dom"/>
</dbReference>
<protein>
    <submittedName>
        <fullName evidence="10">ABC transporter ATP-binding protein</fullName>
    </submittedName>
</protein>
<dbReference type="InterPro" id="IPR039421">
    <property type="entry name" value="Type_1_exporter"/>
</dbReference>
<dbReference type="SUPFAM" id="SSF52540">
    <property type="entry name" value="P-loop containing nucleoside triphosphate hydrolases"/>
    <property type="match status" value="1"/>
</dbReference>
<evidence type="ECO:0000256" key="3">
    <source>
        <dbReference type="ARBA" id="ARBA00022741"/>
    </source>
</evidence>
<keyword evidence="4 10" id="KW-0067">ATP-binding</keyword>
<dbReference type="InterPro" id="IPR003439">
    <property type="entry name" value="ABC_transporter-like_ATP-bd"/>
</dbReference>
<keyword evidence="2 7" id="KW-0812">Transmembrane</keyword>
<reference evidence="11" key="1">
    <citation type="journal article" date="2019" name="Int. J. Syst. Evol. Microbiol.">
        <title>The Global Catalogue of Microorganisms (GCM) 10K type strain sequencing project: providing services to taxonomists for standard genome sequencing and annotation.</title>
        <authorList>
            <consortium name="The Broad Institute Genomics Platform"/>
            <consortium name="The Broad Institute Genome Sequencing Center for Infectious Disease"/>
            <person name="Wu L."/>
            <person name="Ma J."/>
        </authorList>
    </citation>
    <scope>NUCLEOTIDE SEQUENCE [LARGE SCALE GENOMIC DNA]</scope>
    <source>
        <strain evidence="11">CCUG 49571</strain>
    </source>
</reference>
<evidence type="ECO:0000256" key="6">
    <source>
        <dbReference type="ARBA" id="ARBA00023136"/>
    </source>
</evidence>
<dbReference type="PROSITE" id="PS50893">
    <property type="entry name" value="ABC_TRANSPORTER_2"/>
    <property type="match status" value="1"/>
</dbReference>
<comment type="subcellular location">
    <subcellularLocation>
        <location evidence="1">Cell membrane</location>
        <topology evidence="1">Multi-pass membrane protein</topology>
    </subcellularLocation>
</comment>
<keyword evidence="11" id="KW-1185">Reference proteome</keyword>
<dbReference type="CDD" id="cd07346">
    <property type="entry name" value="ABC_6TM_exporters"/>
    <property type="match status" value="1"/>
</dbReference>
<dbReference type="InterPro" id="IPR036640">
    <property type="entry name" value="ABC1_TM_sf"/>
</dbReference>
<keyword evidence="5 7" id="KW-1133">Transmembrane helix</keyword>
<proteinExistence type="predicted"/>
<dbReference type="InterPro" id="IPR017871">
    <property type="entry name" value="ABC_transporter-like_CS"/>
</dbReference>
<evidence type="ECO:0000256" key="4">
    <source>
        <dbReference type="ARBA" id="ARBA00022840"/>
    </source>
</evidence>
<feature type="domain" description="ABC transmembrane type-1" evidence="9">
    <location>
        <begin position="21"/>
        <end position="303"/>
    </location>
</feature>